<evidence type="ECO:0000313" key="2">
    <source>
        <dbReference type="EMBL" id="KAF6086210.1"/>
    </source>
</evidence>
<organism evidence="2 3">
    <name type="scientific">Phyllostomus discolor</name>
    <name type="common">pale spear-nosed bat</name>
    <dbReference type="NCBI Taxonomy" id="89673"/>
    <lineage>
        <taxon>Eukaryota</taxon>
        <taxon>Metazoa</taxon>
        <taxon>Chordata</taxon>
        <taxon>Craniata</taxon>
        <taxon>Vertebrata</taxon>
        <taxon>Euteleostomi</taxon>
        <taxon>Mammalia</taxon>
        <taxon>Eutheria</taxon>
        <taxon>Laurasiatheria</taxon>
        <taxon>Chiroptera</taxon>
        <taxon>Yangochiroptera</taxon>
        <taxon>Phyllostomidae</taxon>
        <taxon>Phyllostominae</taxon>
        <taxon>Phyllostomus</taxon>
    </lineage>
</organism>
<dbReference type="EMBL" id="JABVXQ010000011">
    <property type="protein sequence ID" value="KAF6086210.1"/>
    <property type="molecule type" value="Genomic_DNA"/>
</dbReference>
<dbReference type="Proteomes" id="UP000664940">
    <property type="component" value="Unassembled WGS sequence"/>
</dbReference>
<sequence length="124" mass="12991">MAMREHGANAAVLLPTGRASGQRGGHHGSTSFVDQPDWGPQQRPGLLTTTGPREQMAWGPLVGRGTLHRIPRTTYGGTPEGQPSITPCAPPDSSCSACVPRALRGQATASRNQPLPVARIGPDH</sequence>
<accession>A0A833Z734</accession>
<feature type="region of interest" description="Disordered" evidence="1">
    <location>
        <begin position="1"/>
        <end position="95"/>
    </location>
</feature>
<evidence type="ECO:0000313" key="3">
    <source>
        <dbReference type="Proteomes" id="UP000664940"/>
    </source>
</evidence>
<evidence type="ECO:0000256" key="1">
    <source>
        <dbReference type="SAM" id="MobiDB-lite"/>
    </source>
</evidence>
<name>A0A833Z734_9CHIR</name>
<feature type="region of interest" description="Disordered" evidence="1">
    <location>
        <begin position="105"/>
        <end position="124"/>
    </location>
</feature>
<gene>
    <name evidence="2" type="ORF">HJG60_008413</name>
</gene>
<reference evidence="2 3" key="1">
    <citation type="journal article" date="2020" name="Nature">
        <title>Six reference-quality genomes reveal evolution of bat adaptations.</title>
        <authorList>
            <person name="Jebb D."/>
            <person name="Huang Z."/>
            <person name="Pippel M."/>
            <person name="Hughes G.M."/>
            <person name="Lavrichenko K."/>
            <person name="Devanna P."/>
            <person name="Winkler S."/>
            <person name="Jermiin L.S."/>
            <person name="Skirmuntt E.C."/>
            <person name="Katzourakis A."/>
            <person name="Burkitt-Gray L."/>
            <person name="Ray D.A."/>
            <person name="Sullivan K.A.M."/>
            <person name="Roscito J.G."/>
            <person name="Kirilenko B.M."/>
            <person name="Davalos L.M."/>
            <person name="Corthals A.P."/>
            <person name="Power M.L."/>
            <person name="Jones G."/>
            <person name="Ransome R.D."/>
            <person name="Dechmann D.K.N."/>
            <person name="Locatelli A.G."/>
            <person name="Puechmaille S.J."/>
            <person name="Fedrigo O."/>
            <person name="Jarvis E.D."/>
            <person name="Hiller M."/>
            <person name="Vernes S.C."/>
            <person name="Myers E.W."/>
            <person name="Teeling E.C."/>
        </authorList>
    </citation>
    <scope>NUCLEOTIDE SEQUENCE [LARGE SCALE GENOMIC DNA]</scope>
    <source>
        <strain evidence="2">Bat1K_MPI-CBG_1</strain>
    </source>
</reference>
<protein>
    <submittedName>
        <fullName evidence="2">Uncharacterized protein</fullName>
    </submittedName>
</protein>
<dbReference type="AlphaFoldDB" id="A0A833Z734"/>
<comment type="caution">
    <text evidence="2">The sequence shown here is derived from an EMBL/GenBank/DDBJ whole genome shotgun (WGS) entry which is preliminary data.</text>
</comment>
<proteinExistence type="predicted"/>